<accession>A0A0F9BHB9</accession>
<sequence length="218" mass="23094">MGGNTTARDPTGIAKYIRTDTDGKVVLGANTADIGKVQITDGTETANVNASNQLEVSVENAVTVSATDLDIRNLAPATDEVKIGDGTETASVNDQDILETSPEHSLKGKTILYNRTDVTNGAATLRTVTAGKTYYLLQAALSYYATAGDKTALMFIGTSASILFRMNSTITPTYHTADRDTLIFVYPHPIPIAAGTAIQIDSSDAGLKADGWIMGWEE</sequence>
<gene>
    <name evidence="1" type="ORF">LCGC14_2447370</name>
</gene>
<comment type="caution">
    <text evidence="1">The sequence shown here is derived from an EMBL/GenBank/DDBJ whole genome shotgun (WGS) entry which is preliminary data.</text>
</comment>
<name>A0A0F9BHB9_9ZZZZ</name>
<dbReference type="EMBL" id="LAZR01037804">
    <property type="protein sequence ID" value="KKL21249.1"/>
    <property type="molecule type" value="Genomic_DNA"/>
</dbReference>
<dbReference type="AlphaFoldDB" id="A0A0F9BHB9"/>
<evidence type="ECO:0000313" key="1">
    <source>
        <dbReference type="EMBL" id="KKL21249.1"/>
    </source>
</evidence>
<proteinExistence type="predicted"/>
<reference evidence="1" key="1">
    <citation type="journal article" date="2015" name="Nature">
        <title>Complex archaea that bridge the gap between prokaryotes and eukaryotes.</title>
        <authorList>
            <person name="Spang A."/>
            <person name="Saw J.H."/>
            <person name="Jorgensen S.L."/>
            <person name="Zaremba-Niedzwiedzka K."/>
            <person name="Martijn J."/>
            <person name="Lind A.E."/>
            <person name="van Eijk R."/>
            <person name="Schleper C."/>
            <person name="Guy L."/>
            <person name="Ettema T.J."/>
        </authorList>
    </citation>
    <scope>NUCLEOTIDE SEQUENCE</scope>
</reference>
<organism evidence="1">
    <name type="scientific">marine sediment metagenome</name>
    <dbReference type="NCBI Taxonomy" id="412755"/>
    <lineage>
        <taxon>unclassified sequences</taxon>
        <taxon>metagenomes</taxon>
        <taxon>ecological metagenomes</taxon>
    </lineage>
</organism>
<protein>
    <submittedName>
        <fullName evidence="1">Uncharacterized protein</fullName>
    </submittedName>
</protein>